<keyword evidence="3" id="KW-1185">Reference proteome</keyword>
<comment type="caution">
    <text evidence="2">The sequence shown here is derived from an EMBL/GenBank/DDBJ whole genome shotgun (WGS) entry which is preliminary data.</text>
</comment>
<organism evidence="2 3">
    <name type="scientific">Hevea brasiliensis</name>
    <name type="common">Para rubber tree</name>
    <name type="synonym">Siphonia brasiliensis</name>
    <dbReference type="NCBI Taxonomy" id="3981"/>
    <lineage>
        <taxon>Eukaryota</taxon>
        <taxon>Viridiplantae</taxon>
        <taxon>Streptophyta</taxon>
        <taxon>Embryophyta</taxon>
        <taxon>Tracheophyta</taxon>
        <taxon>Spermatophyta</taxon>
        <taxon>Magnoliopsida</taxon>
        <taxon>eudicotyledons</taxon>
        <taxon>Gunneridae</taxon>
        <taxon>Pentapetalae</taxon>
        <taxon>rosids</taxon>
        <taxon>fabids</taxon>
        <taxon>Malpighiales</taxon>
        <taxon>Euphorbiaceae</taxon>
        <taxon>Crotonoideae</taxon>
        <taxon>Micrandreae</taxon>
        <taxon>Hevea</taxon>
    </lineage>
</organism>
<reference evidence="2" key="1">
    <citation type="journal article" date="2023" name="Plant Biotechnol. J.">
        <title>Chromosome-level wild Hevea brasiliensis genome provides new tools for genomic-assisted breeding and valuable loci to elevate rubber yield.</title>
        <authorList>
            <person name="Cheng H."/>
            <person name="Song X."/>
            <person name="Hu Y."/>
            <person name="Wu T."/>
            <person name="Yang Q."/>
            <person name="An Z."/>
            <person name="Feng S."/>
            <person name="Deng Z."/>
            <person name="Wu W."/>
            <person name="Zeng X."/>
            <person name="Tu M."/>
            <person name="Wang X."/>
            <person name="Huang H."/>
        </authorList>
    </citation>
    <scope>NUCLEOTIDE SEQUENCE</scope>
    <source>
        <strain evidence="2">MT/VB/25A 57/8</strain>
    </source>
</reference>
<dbReference type="PANTHER" id="PTHR22930:SF221">
    <property type="entry name" value="NUCLEASE HARBI1"/>
    <property type="match status" value="1"/>
</dbReference>
<feature type="domain" description="DUF8040" evidence="1">
    <location>
        <begin position="58"/>
        <end position="107"/>
    </location>
</feature>
<dbReference type="InterPro" id="IPR045249">
    <property type="entry name" value="HARBI1-like"/>
</dbReference>
<evidence type="ECO:0000313" key="3">
    <source>
        <dbReference type="Proteomes" id="UP001174677"/>
    </source>
</evidence>
<dbReference type="PANTHER" id="PTHR22930">
    <property type="match status" value="1"/>
</dbReference>
<dbReference type="Pfam" id="PF26138">
    <property type="entry name" value="DUF8040"/>
    <property type="match status" value="1"/>
</dbReference>
<evidence type="ECO:0000259" key="1">
    <source>
        <dbReference type="Pfam" id="PF26138"/>
    </source>
</evidence>
<proteinExistence type="predicted"/>
<dbReference type="EMBL" id="JARPOI010000014">
    <property type="protein sequence ID" value="KAJ9159560.1"/>
    <property type="molecule type" value="Genomic_DNA"/>
</dbReference>
<gene>
    <name evidence="2" type="ORF">P3X46_025063</name>
</gene>
<name>A0ABQ9L664_HEVBR</name>
<dbReference type="InterPro" id="IPR058353">
    <property type="entry name" value="DUF8040"/>
</dbReference>
<dbReference type="Proteomes" id="UP001174677">
    <property type="component" value="Chromosome 14"/>
</dbReference>
<protein>
    <recommendedName>
        <fullName evidence="1">DUF8040 domain-containing protein</fullName>
    </recommendedName>
</protein>
<sequence length="314" mass="36803">MLFFLDMDIDVQTNNNDKKEEALNALNDDETWQLVIATASAITKYFYKCIYKEPCMVSYQTGLKWLLEVLQGHRDHCINMFRMDKNTMTQLCFRLESKYGLKSSRRIFQHFGKTISRVFRQVLHVVCLILMDIIKPIDPKFSDTLSEILNNRRCMPHFKDCIDVIDGTHVWASIALEEQIPYIGRKGITTQNIMAVCSFDMQFTFVYYLIDAGYPNMKGYLKPYKDAINHLPDFKHGQPSSGQEENFNCAHFSLRIQMEIIVASMALHNYIRRRARVDRVFQIFDRNPEYVLFNTLPDVEGIPIDSHKTMNHRI</sequence>
<evidence type="ECO:0000313" key="2">
    <source>
        <dbReference type="EMBL" id="KAJ9159560.1"/>
    </source>
</evidence>
<accession>A0ABQ9L664</accession>